<keyword evidence="1" id="KW-1133">Transmembrane helix</keyword>
<proteinExistence type="predicted"/>
<keyword evidence="1" id="KW-0472">Membrane</keyword>
<dbReference type="RefSeq" id="WP_378096530.1">
    <property type="nucleotide sequence ID" value="NZ_JBHSEP010000008.1"/>
</dbReference>
<dbReference type="Proteomes" id="UP001596028">
    <property type="component" value="Unassembled WGS sequence"/>
</dbReference>
<keyword evidence="3" id="KW-1185">Reference proteome</keyword>
<evidence type="ECO:0000313" key="2">
    <source>
        <dbReference type="EMBL" id="MFC4599199.1"/>
    </source>
</evidence>
<sequence length="243" mass="25723">MDMMEGLSGWLRQVIAVILLASLIDLLLPNRTMQRYVRLVAGLFILLTVATPVIQWIKGDFGSKLSEGLQAVESTPAGAPRQLAMIEAEGAKLRESRLAQAADLAAARLESEIRSEVERTGERAVRRVDVDLEKVSDGSLAVAKVSIELEPDAAAQAAEAGASGAGGDPIREVEVEAVADVEIEVEVGGAKTRGDEPNRTVMAGENGADGELDRATRMSVKSLVSERFGLAPGIVEVKLPGEV</sequence>
<organism evidence="2 3">
    <name type="scientific">Cohnella hongkongensis</name>
    <dbReference type="NCBI Taxonomy" id="178337"/>
    <lineage>
        <taxon>Bacteria</taxon>
        <taxon>Bacillati</taxon>
        <taxon>Bacillota</taxon>
        <taxon>Bacilli</taxon>
        <taxon>Bacillales</taxon>
        <taxon>Paenibacillaceae</taxon>
        <taxon>Cohnella</taxon>
    </lineage>
</organism>
<accession>A0ABV9FG93</accession>
<evidence type="ECO:0000256" key="1">
    <source>
        <dbReference type="SAM" id="Phobius"/>
    </source>
</evidence>
<dbReference type="InterPro" id="IPR014245">
    <property type="entry name" value="Spore_III_AF"/>
</dbReference>
<comment type="caution">
    <text evidence="2">The sequence shown here is derived from an EMBL/GenBank/DDBJ whole genome shotgun (WGS) entry which is preliminary data.</text>
</comment>
<keyword evidence="1" id="KW-0812">Transmembrane</keyword>
<reference evidence="3" key="1">
    <citation type="journal article" date="2019" name="Int. J. Syst. Evol. Microbiol.">
        <title>The Global Catalogue of Microorganisms (GCM) 10K type strain sequencing project: providing services to taxonomists for standard genome sequencing and annotation.</title>
        <authorList>
            <consortium name="The Broad Institute Genomics Platform"/>
            <consortium name="The Broad Institute Genome Sequencing Center for Infectious Disease"/>
            <person name="Wu L."/>
            <person name="Ma J."/>
        </authorList>
    </citation>
    <scope>NUCLEOTIDE SEQUENCE [LARGE SCALE GENOMIC DNA]</scope>
    <source>
        <strain evidence="3">CCUG 49571</strain>
    </source>
</reference>
<protein>
    <submittedName>
        <fullName evidence="2">Stage III sporulation protein AF</fullName>
    </submittedName>
</protein>
<dbReference type="EMBL" id="JBHSEP010000008">
    <property type="protein sequence ID" value="MFC4599199.1"/>
    <property type="molecule type" value="Genomic_DNA"/>
</dbReference>
<gene>
    <name evidence="2" type="ORF">ACFO3S_13185</name>
</gene>
<name>A0ABV9FG93_9BACL</name>
<evidence type="ECO:0000313" key="3">
    <source>
        <dbReference type="Proteomes" id="UP001596028"/>
    </source>
</evidence>
<dbReference type="Pfam" id="PF09581">
    <property type="entry name" value="Spore_III_AF"/>
    <property type="match status" value="1"/>
</dbReference>
<feature type="transmembrane region" description="Helical" evidence="1">
    <location>
        <begin position="36"/>
        <end position="57"/>
    </location>
</feature>
<feature type="transmembrane region" description="Helical" evidence="1">
    <location>
        <begin position="12"/>
        <end position="29"/>
    </location>
</feature>